<sequence length="22" mass="2655">MTFNEIEDPVMPEDMTPEERDE</sequence>
<dbReference type="Proteomes" id="UP000265618">
    <property type="component" value="Unassembled WGS sequence"/>
</dbReference>
<comment type="caution">
    <text evidence="2">The sequence shown here is derived from an EMBL/GenBank/DDBJ whole genome shotgun (WGS) entry which is preliminary data.</text>
</comment>
<evidence type="ECO:0000313" key="2">
    <source>
        <dbReference type="EMBL" id="GCA63323.1"/>
    </source>
</evidence>
<reference evidence="2 3" key="1">
    <citation type="journal article" date="2018" name="PLoS ONE">
        <title>The draft genome of Kipferlia bialata reveals reductive genome evolution in fornicate parasites.</title>
        <authorList>
            <person name="Tanifuji G."/>
            <person name="Takabayashi S."/>
            <person name="Kume K."/>
            <person name="Takagi M."/>
            <person name="Nakayama T."/>
            <person name="Kamikawa R."/>
            <person name="Inagaki Y."/>
            <person name="Hashimoto T."/>
        </authorList>
    </citation>
    <scope>NUCLEOTIDE SEQUENCE [LARGE SCALE GENOMIC DNA]</scope>
    <source>
        <strain evidence="2">NY0173</strain>
    </source>
</reference>
<accession>A0A391NXZ3</accession>
<organism evidence="2 3">
    <name type="scientific">Kipferlia bialata</name>
    <dbReference type="NCBI Taxonomy" id="797122"/>
    <lineage>
        <taxon>Eukaryota</taxon>
        <taxon>Metamonada</taxon>
        <taxon>Carpediemonas-like organisms</taxon>
        <taxon>Kipferlia</taxon>
    </lineage>
</organism>
<gene>
    <name evidence="2" type="ORF">KIPB_009267</name>
</gene>
<name>A0A391NXZ3_9EUKA</name>
<feature type="non-terminal residue" evidence="2">
    <location>
        <position position="22"/>
    </location>
</feature>
<proteinExistence type="predicted"/>
<keyword evidence="3" id="KW-1185">Reference proteome</keyword>
<evidence type="ECO:0000256" key="1">
    <source>
        <dbReference type="SAM" id="MobiDB-lite"/>
    </source>
</evidence>
<feature type="region of interest" description="Disordered" evidence="1">
    <location>
        <begin position="1"/>
        <end position="22"/>
    </location>
</feature>
<evidence type="ECO:0000313" key="3">
    <source>
        <dbReference type="Proteomes" id="UP000265618"/>
    </source>
</evidence>
<dbReference type="AlphaFoldDB" id="A0A391NXZ3"/>
<protein>
    <submittedName>
        <fullName evidence="2">Uncharacterized protein</fullName>
    </submittedName>
</protein>
<dbReference type="EMBL" id="BDIP01003094">
    <property type="protein sequence ID" value="GCA63323.1"/>
    <property type="molecule type" value="Genomic_DNA"/>
</dbReference>